<feature type="transmembrane region" description="Helical" evidence="2">
    <location>
        <begin position="12"/>
        <end position="34"/>
    </location>
</feature>
<feature type="compositionally biased region" description="Low complexity" evidence="1">
    <location>
        <begin position="262"/>
        <end position="274"/>
    </location>
</feature>
<evidence type="ECO:0000313" key="3">
    <source>
        <dbReference type="EMBL" id="CBY41995.1"/>
    </source>
</evidence>
<dbReference type="Proteomes" id="UP000011014">
    <property type="component" value="Unassembled WGS sequence"/>
</dbReference>
<proteinExistence type="predicted"/>
<organism evidence="3">
    <name type="scientific">Oikopleura dioica</name>
    <name type="common">Tunicate</name>
    <dbReference type="NCBI Taxonomy" id="34765"/>
    <lineage>
        <taxon>Eukaryota</taxon>
        <taxon>Metazoa</taxon>
        <taxon>Chordata</taxon>
        <taxon>Tunicata</taxon>
        <taxon>Appendicularia</taxon>
        <taxon>Copelata</taxon>
        <taxon>Oikopleuridae</taxon>
        <taxon>Oikopleura</taxon>
    </lineage>
</organism>
<accession>E4Z2R7</accession>
<dbReference type="EMBL" id="FN656787">
    <property type="protein sequence ID" value="CBY41995.1"/>
    <property type="molecule type" value="Genomic_DNA"/>
</dbReference>
<gene>
    <name evidence="3" type="ORF">GSOID_T00025655001</name>
</gene>
<feature type="region of interest" description="Disordered" evidence="1">
    <location>
        <begin position="262"/>
        <end position="286"/>
    </location>
</feature>
<name>E4Z2R7_OIKDI</name>
<evidence type="ECO:0000256" key="1">
    <source>
        <dbReference type="SAM" id="MobiDB-lite"/>
    </source>
</evidence>
<dbReference type="AlphaFoldDB" id="E4Z2R7"/>
<protein>
    <submittedName>
        <fullName evidence="3">Uncharacterized protein</fullName>
    </submittedName>
</protein>
<feature type="region of interest" description="Disordered" evidence="1">
    <location>
        <begin position="100"/>
        <end position="119"/>
    </location>
</feature>
<reference evidence="3" key="1">
    <citation type="journal article" date="2010" name="Science">
        <title>Plasticity of animal genome architecture unmasked by rapid evolution of a pelagic tunicate.</title>
        <authorList>
            <person name="Denoeud F."/>
            <person name="Henriet S."/>
            <person name="Mungpakdee S."/>
            <person name="Aury J.M."/>
            <person name="Da Silva C."/>
            <person name="Brinkmann H."/>
            <person name="Mikhaleva J."/>
            <person name="Olsen L.C."/>
            <person name="Jubin C."/>
            <person name="Canestro C."/>
            <person name="Bouquet J.M."/>
            <person name="Danks G."/>
            <person name="Poulain J."/>
            <person name="Campsteijn C."/>
            <person name="Adamski M."/>
            <person name="Cross I."/>
            <person name="Yadetie F."/>
            <person name="Muffato M."/>
            <person name="Louis A."/>
            <person name="Butcher S."/>
            <person name="Tsagkogeorga G."/>
            <person name="Konrad A."/>
            <person name="Singh S."/>
            <person name="Jensen M.F."/>
            <person name="Cong E.H."/>
            <person name="Eikeseth-Otteraa H."/>
            <person name="Noel B."/>
            <person name="Anthouard V."/>
            <person name="Porcel B.M."/>
            <person name="Kachouri-Lafond R."/>
            <person name="Nishino A."/>
            <person name="Ugolini M."/>
            <person name="Chourrout P."/>
            <person name="Nishida H."/>
            <person name="Aasland R."/>
            <person name="Huzurbazar S."/>
            <person name="Westhof E."/>
            <person name="Delsuc F."/>
            <person name="Lehrach H."/>
            <person name="Reinhardt R."/>
            <person name="Weissenbach J."/>
            <person name="Roy S.W."/>
            <person name="Artiguenave F."/>
            <person name="Postlethwait J.H."/>
            <person name="Manak J.R."/>
            <person name="Thompson E.M."/>
            <person name="Jaillon O."/>
            <person name="Du Pasquier L."/>
            <person name="Boudinot P."/>
            <person name="Liberles D.A."/>
            <person name="Volff J.N."/>
            <person name="Philippe H."/>
            <person name="Lenhard B."/>
            <person name="Roest Crollius H."/>
            <person name="Wincker P."/>
            <person name="Chourrout D."/>
        </authorList>
    </citation>
    <scope>NUCLEOTIDE SEQUENCE [LARGE SCALE GENOMIC DNA]</scope>
</reference>
<keyword evidence="2" id="KW-0472">Membrane</keyword>
<feature type="compositionally biased region" description="Basic and acidic residues" evidence="1">
    <location>
        <begin position="275"/>
        <end position="286"/>
    </location>
</feature>
<keyword evidence="2" id="KW-1133">Transmembrane helix</keyword>
<sequence>MAGVWFGVSNESYICIAIVFAELLVILCLSLYLFNPTKDGSGIPEIAGCDVADPEFKRGRISESKSLLNSDSSSLANFLPVPQTTKPKAEATYIRQNSLTPLPEPLKAQNTAVNDPVPISTEEPKTEIAAEITNGRKKSDDFFDSEKTENDFNRSVIKEETTREEVTHREVTPISPTLEKIKTEREIITTTKTVKTFSNLTVPEVEPDVSTASTAEVRTEIDPAHVDSMTNEAVSNLQEPGLSTIASISISDMTISSATVLSVESADETTSSSSDLKEDEKLTVKK</sequence>
<keyword evidence="2" id="KW-0812">Transmembrane</keyword>
<evidence type="ECO:0000256" key="2">
    <source>
        <dbReference type="SAM" id="Phobius"/>
    </source>
</evidence>